<feature type="transmembrane region" description="Helical" evidence="1">
    <location>
        <begin position="143"/>
        <end position="166"/>
    </location>
</feature>
<dbReference type="Proteomes" id="UP000035996">
    <property type="component" value="Unassembled WGS sequence"/>
</dbReference>
<keyword evidence="3" id="KW-1185">Reference proteome</keyword>
<comment type="caution">
    <text evidence="2">The sequence shown here is derived from an EMBL/GenBank/DDBJ whole genome shotgun (WGS) entry which is preliminary data.</text>
</comment>
<dbReference type="AlphaFoldDB" id="A0A0J6CTG6"/>
<keyword evidence="1" id="KW-1133">Transmembrane helix</keyword>
<gene>
    <name evidence="2" type="ORF">AB986_10955</name>
</gene>
<dbReference type="PANTHER" id="PTHR36009">
    <property type="match status" value="1"/>
</dbReference>
<evidence type="ECO:0000313" key="3">
    <source>
        <dbReference type="Proteomes" id="UP000035996"/>
    </source>
</evidence>
<evidence type="ECO:0000313" key="2">
    <source>
        <dbReference type="EMBL" id="KMM36488.1"/>
    </source>
</evidence>
<dbReference type="RefSeq" id="WP_048311200.1">
    <property type="nucleotide sequence ID" value="NZ_CP119526.1"/>
</dbReference>
<dbReference type="EMBL" id="LELK01000004">
    <property type="protein sequence ID" value="KMM36488.1"/>
    <property type="molecule type" value="Genomic_DNA"/>
</dbReference>
<dbReference type="PANTHER" id="PTHR36009:SF3">
    <property type="entry name" value="TRANSMEMBRANE PROTEIN"/>
    <property type="match status" value="1"/>
</dbReference>
<evidence type="ECO:0000256" key="1">
    <source>
        <dbReference type="SAM" id="Phobius"/>
    </source>
</evidence>
<organism evidence="2 3">
    <name type="scientific">Guptibacillus hwajinpoensis</name>
    <dbReference type="NCBI Taxonomy" id="208199"/>
    <lineage>
        <taxon>Bacteria</taxon>
        <taxon>Bacillati</taxon>
        <taxon>Bacillota</taxon>
        <taxon>Bacilli</taxon>
        <taxon>Bacillales</taxon>
        <taxon>Guptibacillaceae</taxon>
        <taxon>Guptibacillus</taxon>
    </lineage>
</organism>
<name>A0A0J6CTG6_9BACL</name>
<reference evidence="2" key="1">
    <citation type="submission" date="2015-06" db="EMBL/GenBank/DDBJ databases">
        <authorList>
            <person name="Liu B."/>
            <person name="Wang J."/>
            <person name="Zhu Y."/>
            <person name="Liu G."/>
            <person name="Chen Q."/>
            <person name="Zheng C."/>
            <person name="Che J."/>
            <person name="Ge C."/>
            <person name="Shi H."/>
            <person name="Pan Z."/>
            <person name="Liu X."/>
        </authorList>
    </citation>
    <scope>NUCLEOTIDE SEQUENCE [LARGE SCALE GENOMIC DNA]</scope>
    <source>
        <strain evidence="2">DSM 16346</strain>
    </source>
</reference>
<proteinExistence type="predicted"/>
<dbReference type="STRING" id="157733.AB986_10955"/>
<protein>
    <recommendedName>
        <fullName evidence="4">DUF2834 domain-containing protein</fullName>
    </recommendedName>
</protein>
<feature type="transmembrane region" description="Helical" evidence="1">
    <location>
        <begin position="44"/>
        <end position="61"/>
    </location>
</feature>
<accession>A0A0J6CTG6</accession>
<dbReference type="OrthoDB" id="482433at2"/>
<keyword evidence="1" id="KW-0472">Membrane</keyword>
<feature type="transmembrane region" description="Helical" evidence="1">
    <location>
        <begin position="111"/>
        <end position="131"/>
    </location>
</feature>
<keyword evidence="1" id="KW-0812">Transmembrane</keyword>
<feature type="transmembrane region" description="Helical" evidence="1">
    <location>
        <begin position="73"/>
        <end position="91"/>
    </location>
</feature>
<sequence length="201" mass="22327">MKRIILLIIWVGFIFYSAFIAPDGSGSYLSDLLTMNEPDPGLLAMFSLLGVWPAVFCILLLRSDQGSVPAWPFVLGSFALGAFSLLPYFILNRKVERANRIPEKVQRLLSSKVLAVILMLLTIVLMVYGLVAREPGVYEKAFLESNFVHVMTIDFAVLTVLSIIALRDRDQVSGLAGILPIIGPLIVTMKKQQTIQEDYHA</sequence>
<evidence type="ECO:0008006" key="4">
    <source>
        <dbReference type="Google" id="ProtNLM"/>
    </source>
</evidence>
<feature type="transmembrane region" description="Helical" evidence="1">
    <location>
        <begin position="172"/>
        <end position="189"/>
    </location>
</feature>